<evidence type="ECO:0000313" key="15">
    <source>
        <dbReference type="Proteomes" id="UP000034364"/>
    </source>
</evidence>
<dbReference type="PANTHER" id="PTHR47755">
    <property type="entry name" value="CELL DIVISION PROTEIN FTSX"/>
    <property type="match status" value="1"/>
</dbReference>
<evidence type="ECO:0000256" key="10">
    <source>
        <dbReference type="PIRNR" id="PIRNR003097"/>
    </source>
</evidence>
<keyword evidence="9 10" id="KW-0131">Cell cycle</keyword>
<keyword evidence="4 10" id="KW-1003">Cell membrane</keyword>
<dbReference type="GO" id="GO:0005886">
    <property type="term" value="C:plasma membrane"/>
    <property type="evidence" value="ECO:0007669"/>
    <property type="project" value="UniProtKB-SubCell"/>
</dbReference>
<keyword evidence="8 10" id="KW-0472">Membrane</keyword>
<feature type="transmembrane region" description="Helical" evidence="11">
    <location>
        <begin position="20"/>
        <end position="38"/>
    </location>
</feature>
<evidence type="ECO:0000256" key="7">
    <source>
        <dbReference type="ARBA" id="ARBA00022989"/>
    </source>
</evidence>
<feature type="transmembrane region" description="Helical" evidence="11">
    <location>
        <begin position="199"/>
        <end position="218"/>
    </location>
</feature>
<comment type="similarity">
    <text evidence="2 10">Belongs to the ABC-4 integral membrane protein family. FtsX subfamily.</text>
</comment>
<evidence type="ECO:0000256" key="5">
    <source>
        <dbReference type="ARBA" id="ARBA00022618"/>
    </source>
</evidence>
<dbReference type="PANTHER" id="PTHR47755:SF1">
    <property type="entry name" value="CELL DIVISION PROTEIN FTSX"/>
    <property type="match status" value="1"/>
</dbReference>
<evidence type="ECO:0000259" key="13">
    <source>
        <dbReference type="Pfam" id="PF18075"/>
    </source>
</evidence>
<evidence type="ECO:0000256" key="3">
    <source>
        <dbReference type="ARBA" id="ARBA00021907"/>
    </source>
</evidence>
<dbReference type="InterPro" id="IPR004513">
    <property type="entry name" value="FtsX"/>
</dbReference>
<dbReference type="Pfam" id="PF18075">
    <property type="entry name" value="FtsX_ECD"/>
    <property type="match status" value="1"/>
</dbReference>
<protein>
    <recommendedName>
        <fullName evidence="3 10">Cell division protein FtsX</fullName>
    </recommendedName>
</protein>
<gene>
    <name evidence="14" type="ORF">UX87_C0007G0044</name>
</gene>
<reference evidence="14 15" key="1">
    <citation type="journal article" date="2015" name="Nature">
        <title>rRNA introns, odd ribosomes, and small enigmatic genomes across a large radiation of phyla.</title>
        <authorList>
            <person name="Brown C.T."/>
            <person name="Hug L.A."/>
            <person name="Thomas B.C."/>
            <person name="Sharon I."/>
            <person name="Castelle C.J."/>
            <person name="Singh A."/>
            <person name="Wilkins M.J."/>
            <person name="Williams K.H."/>
            <person name="Banfield J.F."/>
        </authorList>
    </citation>
    <scope>NUCLEOTIDE SEQUENCE [LARGE SCALE GENOMIC DNA]</scope>
</reference>
<evidence type="ECO:0000313" key="14">
    <source>
        <dbReference type="EMBL" id="KKU64536.1"/>
    </source>
</evidence>
<organism evidence="14 15">
    <name type="scientific">Candidatus Amesbacteria bacterium GW2011_GWA1_47_16</name>
    <dbReference type="NCBI Taxonomy" id="1618353"/>
    <lineage>
        <taxon>Bacteria</taxon>
        <taxon>Candidatus Amesiibacteriota</taxon>
    </lineage>
</organism>
<dbReference type="Proteomes" id="UP000034364">
    <property type="component" value="Unassembled WGS sequence"/>
</dbReference>
<evidence type="ECO:0000256" key="9">
    <source>
        <dbReference type="ARBA" id="ARBA00023306"/>
    </source>
</evidence>
<dbReference type="Pfam" id="PF02687">
    <property type="entry name" value="FtsX"/>
    <property type="match status" value="1"/>
</dbReference>
<feature type="transmembrane region" description="Helical" evidence="11">
    <location>
        <begin position="170"/>
        <end position="193"/>
    </location>
</feature>
<dbReference type="InterPro" id="IPR040690">
    <property type="entry name" value="FtsX_ECD"/>
</dbReference>
<evidence type="ECO:0000256" key="6">
    <source>
        <dbReference type="ARBA" id="ARBA00022692"/>
    </source>
</evidence>
<evidence type="ECO:0000256" key="2">
    <source>
        <dbReference type="ARBA" id="ARBA00007379"/>
    </source>
</evidence>
<dbReference type="EMBL" id="LCNV01000007">
    <property type="protein sequence ID" value="KKU64536.1"/>
    <property type="molecule type" value="Genomic_DNA"/>
</dbReference>
<evidence type="ECO:0000256" key="11">
    <source>
        <dbReference type="SAM" id="Phobius"/>
    </source>
</evidence>
<feature type="domain" description="ABC3 transporter permease C-terminal" evidence="12">
    <location>
        <begin position="171"/>
        <end position="286"/>
    </location>
</feature>
<evidence type="ECO:0000259" key="12">
    <source>
        <dbReference type="Pfam" id="PF02687"/>
    </source>
</evidence>
<evidence type="ECO:0000256" key="1">
    <source>
        <dbReference type="ARBA" id="ARBA00004651"/>
    </source>
</evidence>
<keyword evidence="6 11" id="KW-0812">Transmembrane</keyword>
<comment type="subcellular location">
    <subcellularLocation>
        <location evidence="1">Cell membrane</location>
        <topology evidence="1">Multi-pass membrane protein</topology>
    </subcellularLocation>
</comment>
<accession>A0A0G1S576</accession>
<dbReference type="GO" id="GO:0051301">
    <property type="term" value="P:cell division"/>
    <property type="evidence" value="ECO:0007669"/>
    <property type="project" value="UniProtKB-KW"/>
</dbReference>
<dbReference type="PIRSF" id="PIRSF003097">
    <property type="entry name" value="FtsX"/>
    <property type="match status" value="1"/>
</dbReference>
<feature type="domain" description="FtsX extracellular" evidence="13">
    <location>
        <begin position="55"/>
        <end position="148"/>
    </location>
</feature>
<evidence type="ECO:0000256" key="4">
    <source>
        <dbReference type="ARBA" id="ARBA00022475"/>
    </source>
</evidence>
<dbReference type="AlphaFoldDB" id="A0A0G1S576"/>
<feature type="transmembrane region" description="Helical" evidence="11">
    <location>
        <begin position="230"/>
        <end position="250"/>
    </location>
</feature>
<proteinExistence type="inferred from homology"/>
<dbReference type="Gene3D" id="3.30.70.3040">
    <property type="match status" value="1"/>
</dbReference>
<comment type="caution">
    <text evidence="14">The sequence shown here is derived from an EMBL/GenBank/DDBJ whole genome shotgun (WGS) entry which is preliminary data.</text>
</comment>
<keyword evidence="5 10" id="KW-0132">Cell division</keyword>
<feature type="transmembrane region" description="Helical" evidence="11">
    <location>
        <begin position="262"/>
        <end position="286"/>
    </location>
</feature>
<name>A0A0G1S576_9BACT</name>
<sequence length="292" mass="32873">MNRHLITSFNRLRRTPYQTLISFFVVALTLFSATIFFMDAAAAHKILQYFETKPQVNAFFKQEITPAEQQVELIKTKLLSTGLVESVKFVSKEEALDIYRELNSSDPLLLEAVTAQMLPASLEVSPKNPSQLKILAEMLEKEEGIEEVRFEEDVVFSLIQWTRSVRTARIVLTSVQVFITFVVILSVIGSRIMSRREEIVLLQLLGAARGYIIAPFVLEGIIYGSLGGMTAWMMTYLVFLYSTPFLSNFIFQIPQLYPTVVFMLQVLAGEVLLGSLVGAVGGLLAARRYLRA</sequence>
<keyword evidence="7 11" id="KW-1133">Transmembrane helix</keyword>
<dbReference type="InterPro" id="IPR003838">
    <property type="entry name" value="ABC3_permease_C"/>
</dbReference>
<evidence type="ECO:0000256" key="8">
    <source>
        <dbReference type="ARBA" id="ARBA00023136"/>
    </source>
</evidence>